<protein>
    <submittedName>
        <fullName evidence="1">Uncharacterized protein</fullName>
    </submittedName>
</protein>
<dbReference type="AlphaFoldDB" id="A0A242A2M3"/>
<comment type="caution">
    <text evidence="1">The sequence shown here is derived from an EMBL/GenBank/DDBJ whole genome shotgun (WGS) entry which is preliminary data.</text>
</comment>
<sequence length="50" mass="5838">MKTSNVQKTPKYRLLHKEELQQLIGHGQLHAKRIPPKTLTKASRITKYVK</sequence>
<accession>A0A242A2M3</accession>
<dbReference type="STRING" id="1834191.A5886_000356"/>
<dbReference type="RefSeq" id="WP_179189950.1">
    <property type="nucleotide sequence ID" value="NZ_NGKU01000001.1"/>
</dbReference>
<keyword evidence="2" id="KW-1185">Reference proteome</keyword>
<evidence type="ECO:0000313" key="1">
    <source>
        <dbReference type="EMBL" id="OTN75286.1"/>
    </source>
</evidence>
<dbReference type="Proteomes" id="UP000195043">
    <property type="component" value="Unassembled WGS sequence"/>
</dbReference>
<evidence type="ECO:0000313" key="2">
    <source>
        <dbReference type="Proteomes" id="UP000195043"/>
    </source>
</evidence>
<gene>
    <name evidence="1" type="ORF">A5886_000356</name>
</gene>
<proteinExistence type="predicted"/>
<name>A0A242A2M3_9ENTE</name>
<reference evidence="1 2" key="1">
    <citation type="submission" date="2017-05" db="EMBL/GenBank/DDBJ databases">
        <title>The Genome Sequence of Enterococcus sp. 8G7_MSG3316.</title>
        <authorList>
            <consortium name="The Broad Institute Genomics Platform"/>
            <consortium name="The Broad Institute Genomic Center for Infectious Diseases"/>
            <person name="Earl A."/>
            <person name="Manson A."/>
            <person name="Schwartman J."/>
            <person name="Gilmore M."/>
            <person name="Abouelleil A."/>
            <person name="Cao P."/>
            <person name="Chapman S."/>
            <person name="Cusick C."/>
            <person name="Shea T."/>
            <person name="Young S."/>
            <person name="Neafsey D."/>
            <person name="Nusbaum C."/>
            <person name="Birren B."/>
        </authorList>
    </citation>
    <scope>NUCLEOTIDE SEQUENCE [LARGE SCALE GENOMIC DNA]</scope>
    <source>
        <strain evidence="1 2">8G7_MSG3316</strain>
    </source>
</reference>
<organism evidence="1 2">
    <name type="scientific">Candidatus Enterococcus testudinis</name>
    <dbReference type="NCBI Taxonomy" id="1834191"/>
    <lineage>
        <taxon>Bacteria</taxon>
        <taxon>Bacillati</taxon>
        <taxon>Bacillota</taxon>
        <taxon>Bacilli</taxon>
        <taxon>Lactobacillales</taxon>
        <taxon>Enterococcaceae</taxon>
        <taxon>Enterococcus</taxon>
    </lineage>
</organism>
<dbReference type="EMBL" id="NGKU01000001">
    <property type="protein sequence ID" value="OTN75286.1"/>
    <property type="molecule type" value="Genomic_DNA"/>
</dbReference>